<dbReference type="SMART" id="SM00570">
    <property type="entry name" value="AWS"/>
    <property type="match status" value="1"/>
</dbReference>
<comment type="subcellular location">
    <subcellularLocation>
        <location evidence="2">Chromosome</location>
    </subcellularLocation>
    <subcellularLocation>
        <location evidence="1">Nucleus</location>
    </subcellularLocation>
</comment>
<feature type="domain" description="AWS" evidence="8">
    <location>
        <begin position="64"/>
        <end position="113"/>
    </location>
</feature>
<dbReference type="GO" id="GO:0032259">
    <property type="term" value="P:methylation"/>
    <property type="evidence" value="ECO:0007669"/>
    <property type="project" value="UniProtKB-KW"/>
</dbReference>
<keyword evidence="10" id="KW-1185">Reference proteome</keyword>
<dbReference type="Proteomes" id="UP001177003">
    <property type="component" value="Chromosome 2"/>
</dbReference>
<dbReference type="PANTHER" id="PTHR22884">
    <property type="entry name" value="SET DOMAIN PROTEINS"/>
    <property type="match status" value="1"/>
</dbReference>
<protein>
    <recommendedName>
        <fullName evidence="8">AWS domain-containing protein</fullName>
    </recommendedName>
</protein>
<dbReference type="InterPro" id="IPR046341">
    <property type="entry name" value="SET_dom_sf"/>
</dbReference>
<evidence type="ECO:0000259" key="8">
    <source>
        <dbReference type="PROSITE" id="PS51215"/>
    </source>
</evidence>
<dbReference type="PROSITE" id="PS51215">
    <property type="entry name" value="AWS"/>
    <property type="match status" value="1"/>
</dbReference>
<keyword evidence="5" id="KW-0808">Transferase</keyword>
<dbReference type="Gene3D" id="2.170.270.10">
    <property type="entry name" value="SET domain"/>
    <property type="match status" value="1"/>
</dbReference>
<keyword evidence="7" id="KW-0539">Nucleus</keyword>
<evidence type="ECO:0000313" key="9">
    <source>
        <dbReference type="EMBL" id="CAI9271924.1"/>
    </source>
</evidence>
<organism evidence="9 10">
    <name type="scientific">Lactuca saligna</name>
    <name type="common">Willowleaf lettuce</name>
    <dbReference type="NCBI Taxonomy" id="75948"/>
    <lineage>
        <taxon>Eukaryota</taxon>
        <taxon>Viridiplantae</taxon>
        <taxon>Streptophyta</taxon>
        <taxon>Embryophyta</taxon>
        <taxon>Tracheophyta</taxon>
        <taxon>Spermatophyta</taxon>
        <taxon>Magnoliopsida</taxon>
        <taxon>eudicotyledons</taxon>
        <taxon>Gunneridae</taxon>
        <taxon>Pentapetalae</taxon>
        <taxon>asterids</taxon>
        <taxon>campanulids</taxon>
        <taxon>Asterales</taxon>
        <taxon>Asteraceae</taxon>
        <taxon>Cichorioideae</taxon>
        <taxon>Cichorieae</taxon>
        <taxon>Lactucinae</taxon>
        <taxon>Lactuca</taxon>
    </lineage>
</organism>
<accession>A0AA35V7H8</accession>
<dbReference type="AlphaFoldDB" id="A0AA35V7H8"/>
<evidence type="ECO:0000256" key="2">
    <source>
        <dbReference type="ARBA" id="ARBA00004286"/>
    </source>
</evidence>
<dbReference type="InterPro" id="IPR006560">
    <property type="entry name" value="AWS_dom"/>
</dbReference>
<evidence type="ECO:0000256" key="1">
    <source>
        <dbReference type="ARBA" id="ARBA00004123"/>
    </source>
</evidence>
<sequence>MPAMKKKTEPGDMRQLFERLTKEIGEPVEFELPDWLNKWKPTYTIIKRNIYLTKKVKKRVRVEDDGIFCSCTSTPGSSAACGRDCHCGMLLSSCSSNCKCDDSCLNKPFHRRPMKKMKIVQGLLLRKISCKESLLLNMWEKLLMTKHVKKGYGE</sequence>
<dbReference type="GO" id="GO:0005694">
    <property type="term" value="C:chromosome"/>
    <property type="evidence" value="ECO:0007669"/>
    <property type="project" value="UniProtKB-SubCell"/>
</dbReference>
<evidence type="ECO:0000256" key="5">
    <source>
        <dbReference type="ARBA" id="ARBA00022679"/>
    </source>
</evidence>
<keyword evidence="4" id="KW-0489">Methyltransferase</keyword>
<proteinExistence type="predicted"/>
<evidence type="ECO:0000256" key="4">
    <source>
        <dbReference type="ARBA" id="ARBA00022603"/>
    </source>
</evidence>
<gene>
    <name evidence="9" type="ORF">LSALG_LOCUS12175</name>
</gene>
<evidence type="ECO:0000313" key="10">
    <source>
        <dbReference type="Proteomes" id="UP001177003"/>
    </source>
</evidence>
<dbReference type="GO" id="GO:0005634">
    <property type="term" value="C:nucleus"/>
    <property type="evidence" value="ECO:0007669"/>
    <property type="project" value="UniProtKB-SubCell"/>
</dbReference>
<evidence type="ECO:0000256" key="7">
    <source>
        <dbReference type="ARBA" id="ARBA00023242"/>
    </source>
</evidence>
<keyword evidence="3" id="KW-0158">Chromosome</keyword>
<dbReference type="GO" id="GO:0042054">
    <property type="term" value="F:histone methyltransferase activity"/>
    <property type="evidence" value="ECO:0007669"/>
    <property type="project" value="InterPro"/>
</dbReference>
<evidence type="ECO:0000256" key="3">
    <source>
        <dbReference type="ARBA" id="ARBA00022454"/>
    </source>
</evidence>
<dbReference type="EMBL" id="OX465078">
    <property type="protein sequence ID" value="CAI9271924.1"/>
    <property type="molecule type" value="Genomic_DNA"/>
</dbReference>
<dbReference type="SUPFAM" id="SSF82199">
    <property type="entry name" value="SET domain"/>
    <property type="match status" value="1"/>
</dbReference>
<reference evidence="9" key="1">
    <citation type="submission" date="2023-04" db="EMBL/GenBank/DDBJ databases">
        <authorList>
            <person name="Vijverberg K."/>
            <person name="Xiong W."/>
            <person name="Schranz E."/>
        </authorList>
    </citation>
    <scope>NUCLEOTIDE SEQUENCE</scope>
</reference>
<keyword evidence="6" id="KW-0949">S-adenosyl-L-methionine</keyword>
<dbReference type="InterPro" id="IPR050777">
    <property type="entry name" value="SET2_Histone-Lys_MeTrsfase"/>
</dbReference>
<name>A0AA35V7H8_LACSI</name>
<evidence type="ECO:0000256" key="6">
    <source>
        <dbReference type="ARBA" id="ARBA00022691"/>
    </source>
</evidence>